<keyword evidence="2" id="KW-0472">Membrane</keyword>
<dbReference type="InterPro" id="IPR055732">
    <property type="entry name" value="DUF7308"/>
</dbReference>
<accession>A0A0U5H023</accession>
<dbReference type="KEGG" id="hhb:Hhub_1820"/>
<evidence type="ECO:0000313" key="5">
    <source>
        <dbReference type="Proteomes" id="UP000066737"/>
    </source>
</evidence>
<protein>
    <submittedName>
        <fullName evidence="4">Probable secreted glycoprotein</fullName>
    </submittedName>
</protein>
<dbReference type="Proteomes" id="UP000066737">
    <property type="component" value="Chromosome I"/>
</dbReference>
<evidence type="ECO:0000313" key="4">
    <source>
        <dbReference type="EMBL" id="CQH52229.1"/>
    </source>
</evidence>
<dbReference type="InterPro" id="IPR055713">
    <property type="entry name" value="DUF7289"/>
</dbReference>
<gene>
    <name evidence="4" type="ORF">HHUB_1820</name>
</gene>
<keyword evidence="2" id="KW-0812">Transmembrane</keyword>
<evidence type="ECO:0000256" key="2">
    <source>
        <dbReference type="SAM" id="Phobius"/>
    </source>
</evidence>
<dbReference type="OrthoDB" id="148042at2157"/>
<proteinExistence type="predicted"/>
<dbReference type="Pfam" id="PF23985">
    <property type="entry name" value="DUF7308"/>
    <property type="match status" value="1"/>
</dbReference>
<evidence type="ECO:0000256" key="1">
    <source>
        <dbReference type="SAM" id="MobiDB-lite"/>
    </source>
</evidence>
<reference evidence="5" key="1">
    <citation type="journal article" date="2016" name="Environ. Microbiol.">
        <title>The complete genome of a viable archaeum isolated from 123-million-year-old rock salt.</title>
        <authorList>
            <person name="Jaakkola S.T."/>
            <person name="Pfeiffer F."/>
            <person name="Ravantti J.J."/>
            <person name="Guo Q."/>
            <person name="Liu Y."/>
            <person name="Chen X."/>
            <person name="Ma H."/>
            <person name="Yang C."/>
            <person name="Oksanen H.M."/>
            <person name="Bamford D.H."/>
        </authorList>
    </citation>
    <scope>NUCLEOTIDE SEQUENCE</scope>
    <source>
        <strain evidence="5">JI20-1</strain>
    </source>
</reference>
<feature type="transmembrane region" description="Helical" evidence="2">
    <location>
        <begin position="12"/>
        <end position="34"/>
    </location>
</feature>
<evidence type="ECO:0000259" key="3">
    <source>
        <dbReference type="Pfam" id="PF23985"/>
    </source>
</evidence>
<keyword evidence="5" id="KW-1185">Reference proteome</keyword>
<sequence>MDARGQSETIGVVLLLAITVAGVGAVVAVGGSALDTAQDQSSVQRAEQSMSLFDARTALVALGRSDGQSLTLANAERGRYEVRPDTGRMVVVREQQDGTTTEYVDTTLGSVVYQNGDSEVAYQGGGVWRSRGAGAEMVSPPEFNYQGATLTLPVIRVTGGAQSAGGAPTARVTGNEAASNRSVFPGPGRSNPLENGTVTVAVESDYYRGWASFFRSRTSGNVSVLPDQNRVELELVARGGGGQFTLSDTPRRLRGVAETDPIESLSFTLRPKNPSGFRPMDWSMVLDNGGDQQFRVHIPRGKPCEGEPLPVTATYEDGGTTHTWENDSAVNESGTSFVADCDGDEPVLHLDFTGNTSLPYEGSDPPIANDSIGAIVDYAFAEMGPTVDLRVEKQGNGNSAGVQLDESSGEVVYDSSGDRVVTFLHVTENAVNVTVD</sequence>
<feature type="region of interest" description="Disordered" evidence="1">
    <location>
        <begin position="163"/>
        <end position="191"/>
    </location>
</feature>
<dbReference type="Pfam" id="PF23960">
    <property type="entry name" value="DUF7289"/>
    <property type="match status" value="1"/>
</dbReference>
<dbReference type="AlphaFoldDB" id="A0A0U5H023"/>
<organism evidence="4 5">
    <name type="scientific">Halobacterium hubeiense</name>
    <dbReference type="NCBI Taxonomy" id="1407499"/>
    <lineage>
        <taxon>Archaea</taxon>
        <taxon>Methanobacteriati</taxon>
        <taxon>Methanobacteriota</taxon>
        <taxon>Stenosarchaea group</taxon>
        <taxon>Halobacteria</taxon>
        <taxon>Halobacteriales</taxon>
        <taxon>Halobacteriaceae</taxon>
        <taxon>Halobacterium</taxon>
    </lineage>
</organism>
<feature type="domain" description="DUF7308" evidence="3">
    <location>
        <begin position="253"/>
        <end position="365"/>
    </location>
</feature>
<name>A0A0U5H023_9EURY</name>
<dbReference type="RefSeq" id="WP_059056295.1">
    <property type="nucleotide sequence ID" value="NZ_CEML01000002.1"/>
</dbReference>
<dbReference type="EMBL" id="LN831302">
    <property type="protein sequence ID" value="CQH52229.1"/>
    <property type="molecule type" value="Genomic_DNA"/>
</dbReference>
<dbReference type="GeneID" id="26658498"/>
<keyword evidence="2" id="KW-1133">Transmembrane helix</keyword>